<dbReference type="Pfam" id="PF03929">
    <property type="entry name" value="PepSY_TM"/>
    <property type="match status" value="1"/>
</dbReference>
<keyword evidence="1" id="KW-1133">Transmembrane helix</keyword>
<reference evidence="2 3" key="1">
    <citation type="submission" date="2023-11" db="EMBL/GenBank/DDBJ databases">
        <authorList>
            <person name="Ouyang M.-Y."/>
        </authorList>
    </citation>
    <scope>NUCLEOTIDE SEQUENCE [LARGE SCALE GENOMIC DNA]</scope>
    <source>
        <strain evidence="2 3">OY6</strain>
    </source>
</reference>
<sequence>MSVIDPFTAKENSIVHRPVASTKRLEWLQNITLRKVLLKLHLYISLWLGLFLAIAGLTGSILVYGEEIDHWLNSDILAVEAGSSLQPLQNILATADQVSPIKHPAHHIQLPKHPDEALIVRYQVPHQGPGHNHHFHEVMVNPYNGQALGHRDRSDSLINFILRLHYKLLVDPFGKWLMGITALLTLVLTMTGIYLWWPKTGKWLQALVIKRNASFTRFNFDLHKTVGIYTAVVLFAVSLSGFYFNFPDVFKPAVNVFSSVHEVPRAVKSKTTGTEALAYETILSNAQRRFPEMQLQRLYLPADAHGSFMVSGKQPNETRSKGATMLWLDQYNGEILTVRDPNQFAAGDAFINIQLPLHNGEILGTPGQIAVLIVGFAPLALLITGIIHWLKKRASRRIHHQRLSAKTQ</sequence>
<evidence type="ECO:0000256" key="1">
    <source>
        <dbReference type="SAM" id="Phobius"/>
    </source>
</evidence>
<feature type="transmembrane region" description="Helical" evidence="1">
    <location>
        <begin position="226"/>
        <end position="246"/>
    </location>
</feature>
<dbReference type="InterPro" id="IPR005625">
    <property type="entry name" value="PepSY-ass_TM"/>
</dbReference>
<dbReference type="Proteomes" id="UP001284537">
    <property type="component" value="Unassembled WGS sequence"/>
</dbReference>
<feature type="transmembrane region" description="Helical" evidence="1">
    <location>
        <begin position="176"/>
        <end position="197"/>
    </location>
</feature>
<keyword evidence="1" id="KW-0472">Membrane</keyword>
<dbReference type="PANTHER" id="PTHR34219">
    <property type="entry name" value="IRON-REGULATED INNER MEMBRANE PROTEIN-RELATED"/>
    <property type="match status" value="1"/>
</dbReference>
<dbReference type="EMBL" id="JAXARY010000005">
    <property type="protein sequence ID" value="MDX8127165.1"/>
    <property type="molecule type" value="Genomic_DNA"/>
</dbReference>
<comment type="caution">
    <text evidence="2">The sequence shown here is derived from an EMBL/GenBank/DDBJ whole genome shotgun (WGS) entry which is preliminary data.</text>
</comment>
<organism evidence="2 3">
    <name type="scientific">Methylomonas defluvii</name>
    <dbReference type="NCBI Taxonomy" id="3045149"/>
    <lineage>
        <taxon>Bacteria</taxon>
        <taxon>Pseudomonadati</taxon>
        <taxon>Pseudomonadota</taxon>
        <taxon>Gammaproteobacteria</taxon>
        <taxon>Methylococcales</taxon>
        <taxon>Methylococcaceae</taxon>
        <taxon>Methylomonas</taxon>
    </lineage>
</organism>
<name>A0ABU4UE94_9GAMM</name>
<keyword evidence="3" id="KW-1185">Reference proteome</keyword>
<keyword evidence="1" id="KW-0812">Transmembrane</keyword>
<protein>
    <submittedName>
        <fullName evidence="2">PepSY-associated TM helix domain-containing protein</fullName>
    </submittedName>
</protein>
<evidence type="ECO:0000313" key="2">
    <source>
        <dbReference type="EMBL" id="MDX8127165.1"/>
    </source>
</evidence>
<proteinExistence type="predicted"/>
<feature type="transmembrane region" description="Helical" evidence="1">
    <location>
        <begin position="42"/>
        <end position="64"/>
    </location>
</feature>
<feature type="transmembrane region" description="Helical" evidence="1">
    <location>
        <begin position="369"/>
        <end position="390"/>
    </location>
</feature>
<dbReference type="RefSeq" id="WP_319961138.1">
    <property type="nucleotide sequence ID" value="NZ_JAXARY010000005.1"/>
</dbReference>
<accession>A0ABU4UE94</accession>
<evidence type="ECO:0000313" key="3">
    <source>
        <dbReference type="Proteomes" id="UP001284537"/>
    </source>
</evidence>
<gene>
    <name evidence="2" type="ORF">QLH52_07725</name>
</gene>